<dbReference type="Gene3D" id="3.40.50.300">
    <property type="entry name" value="P-loop containing nucleotide triphosphate hydrolases"/>
    <property type="match status" value="1"/>
</dbReference>
<keyword evidence="2 7" id="KW-0812">Transmembrane</keyword>
<dbReference type="GO" id="GO:0016887">
    <property type="term" value="F:ATP hydrolysis activity"/>
    <property type="evidence" value="ECO:0007669"/>
    <property type="project" value="InterPro"/>
</dbReference>
<dbReference type="PROSITE" id="PS50893">
    <property type="entry name" value="ABC_TRANSPORTER_2"/>
    <property type="match status" value="1"/>
</dbReference>
<dbReference type="GO" id="GO:0005886">
    <property type="term" value="C:plasma membrane"/>
    <property type="evidence" value="ECO:0007669"/>
    <property type="project" value="UniProtKB-SubCell"/>
</dbReference>
<evidence type="ECO:0000256" key="7">
    <source>
        <dbReference type="SAM" id="Phobius"/>
    </source>
</evidence>
<dbReference type="Proteomes" id="UP001058003">
    <property type="component" value="Chromosome"/>
</dbReference>
<evidence type="ECO:0000256" key="4">
    <source>
        <dbReference type="ARBA" id="ARBA00022840"/>
    </source>
</evidence>
<dbReference type="SUPFAM" id="SSF52540">
    <property type="entry name" value="P-loop containing nucleoside triphosphate hydrolases"/>
    <property type="match status" value="1"/>
</dbReference>
<reference evidence="10" key="1">
    <citation type="submission" date="2021-04" db="EMBL/GenBank/DDBJ databases">
        <title>Dactylosporangium aurantiacum NRRL B-8018 full assembly.</title>
        <authorList>
            <person name="Hartkoorn R.C."/>
            <person name="Beaudoing E."/>
            <person name="Hot D."/>
        </authorList>
    </citation>
    <scope>NUCLEOTIDE SEQUENCE</scope>
    <source>
        <strain evidence="10">NRRL B-8018</strain>
    </source>
</reference>
<dbReference type="GO" id="GO:0005524">
    <property type="term" value="F:ATP binding"/>
    <property type="evidence" value="ECO:0007669"/>
    <property type="project" value="UniProtKB-KW"/>
</dbReference>
<dbReference type="PANTHER" id="PTHR43394">
    <property type="entry name" value="ATP-DEPENDENT PERMEASE MDL1, MITOCHONDRIAL"/>
    <property type="match status" value="1"/>
</dbReference>
<dbReference type="InterPro" id="IPR003593">
    <property type="entry name" value="AAA+_ATPase"/>
</dbReference>
<evidence type="ECO:0000256" key="5">
    <source>
        <dbReference type="ARBA" id="ARBA00022989"/>
    </source>
</evidence>
<evidence type="ECO:0000313" key="10">
    <source>
        <dbReference type="EMBL" id="UWZ56729.1"/>
    </source>
</evidence>
<dbReference type="GO" id="GO:0015421">
    <property type="term" value="F:ABC-type oligopeptide transporter activity"/>
    <property type="evidence" value="ECO:0007669"/>
    <property type="project" value="TreeGrafter"/>
</dbReference>
<dbReference type="InterPro" id="IPR011527">
    <property type="entry name" value="ABC1_TM_dom"/>
</dbReference>
<feature type="transmembrane region" description="Helical" evidence="7">
    <location>
        <begin position="95"/>
        <end position="120"/>
    </location>
</feature>
<evidence type="ECO:0000259" key="9">
    <source>
        <dbReference type="PROSITE" id="PS50929"/>
    </source>
</evidence>
<dbReference type="KEGG" id="daur:Daura_11460"/>
<name>A0A9Q9IID5_9ACTN</name>
<dbReference type="RefSeq" id="WP_033361170.1">
    <property type="nucleotide sequence ID" value="NZ_CP073767.1"/>
</dbReference>
<dbReference type="InterPro" id="IPR039421">
    <property type="entry name" value="Type_1_exporter"/>
</dbReference>
<dbReference type="PANTHER" id="PTHR43394:SF1">
    <property type="entry name" value="ATP-BINDING CASSETTE SUB-FAMILY B MEMBER 10, MITOCHONDRIAL"/>
    <property type="match status" value="1"/>
</dbReference>
<feature type="transmembrane region" description="Helical" evidence="7">
    <location>
        <begin position="287"/>
        <end position="309"/>
    </location>
</feature>
<dbReference type="OrthoDB" id="9806127at2"/>
<evidence type="ECO:0000256" key="3">
    <source>
        <dbReference type="ARBA" id="ARBA00022741"/>
    </source>
</evidence>
<feature type="transmembrane region" description="Helical" evidence="7">
    <location>
        <begin position="200"/>
        <end position="223"/>
    </location>
</feature>
<protein>
    <submittedName>
        <fullName evidence="10">ABC transporter ATP-binding protein</fullName>
    </submittedName>
</protein>
<evidence type="ECO:0000256" key="2">
    <source>
        <dbReference type="ARBA" id="ARBA00022692"/>
    </source>
</evidence>
<sequence>MAKATAAALPELTASWWESHSVALANVRFGAMAKRLPVVLRQAIGIAWRASPRDTVAALLFNLLTGVATAFGLLATRGVLQALFASGATLDRVRAAVPSLIVVAVATAVRSGLSIIAGWAQARLEPQVLTTAERRLFELTTQVKLAAFDDAGFSDEMERARNRGSLAVQFLTRGAIDLTAGLAGLAATAVTLALLHPVLLGALLLASVPAAWAAVRAARLAYLSNHARTSRRRRLWMLADLMANRATAAELRAFTMRPFLLREYDIMAGAETDTELEVVRRQTMTRLVGGVFSGLATFRVYVALGVLLVDHRLPLAAAGTAVLALQAARTALALAVTNVNRVYEEGLYFNDYTDFLARAGERMPPVTKQATVRPPVTVTVRDATLHYAETDAPAVLGATLTVRRGETIALVGENGSGKTSLARLIAGLYHPDSGTVSWDGTSLSTVDPQDVWRHVAMVSQEYWHWPFTAERNILLGTHDEPRDGLIEVAARKAGAHDMITGLPAGYGTLLSRNFAGGQELSGGQWQRLAAARAFYRDAPVLICDEPSAALDARAEHALFAALRAGAAERITVLITHRLANVRHADHIYVMRDGRIVEHGDHPELLAAGGTYAELFQLQATGYTAA</sequence>
<dbReference type="InterPro" id="IPR003439">
    <property type="entry name" value="ABC_transporter-like_ATP-bd"/>
</dbReference>
<dbReference type="EMBL" id="CP073767">
    <property type="protein sequence ID" value="UWZ56729.1"/>
    <property type="molecule type" value="Genomic_DNA"/>
</dbReference>
<keyword evidence="11" id="KW-1185">Reference proteome</keyword>
<dbReference type="Pfam" id="PF00005">
    <property type="entry name" value="ABC_tran"/>
    <property type="match status" value="1"/>
</dbReference>
<keyword evidence="3" id="KW-0547">Nucleotide-binding</keyword>
<dbReference type="SMART" id="SM00382">
    <property type="entry name" value="AAA"/>
    <property type="match status" value="1"/>
</dbReference>
<proteinExistence type="predicted"/>
<dbReference type="SUPFAM" id="SSF90123">
    <property type="entry name" value="ABC transporter transmembrane region"/>
    <property type="match status" value="1"/>
</dbReference>
<organism evidence="10 11">
    <name type="scientific">Dactylosporangium aurantiacum</name>
    <dbReference type="NCBI Taxonomy" id="35754"/>
    <lineage>
        <taxon>Bacteria</taxon>
        <taxon>Bacillati</taxon>
        <taxon>Actinomycetota</taxon>
        <taxon>Actinomycetes</taxon>
        <taxon>Micromonosporales</taxon>
        <taxon>Micromonosporaceae</taxon>
        <taxon>Dactylosporangium</taxon>
    </lineage>
</organism>
<feature type="transmembrane region" description="Helical" evidence="7">
    <location>
        <begin position="170"/>
        <end position="194"/>
    </location>
</feature>
<keyword evidence="5 7" id="KW-1133">Transmembrane helix</keyword>
<feature type="transmembrane region" description="Helical" evidence="7">
    <location>
        <begin position="56"/>
        <end position="75"/>
    </location>
</feature>
<evidence type="ECO:0000256" key="1">
    <source>
        <dbReference type="ARBA" id="ARBA00004651"/>
    </source>
</evidence>
<keyword evidence="4 10" id="KW-0067">ATP-binding</keyword>
<comment type="subcellular location">
    <subcellularLocation>
        <location evidence="1">Cell membrane</location>
        <topology evidence="1">Multi-pass membrane protein</topology>
    </subcellularLocation>
</comment>
<dbReference type="PROSITE" id="PS50929">
    <property type="entry name" value="ABC_TM1F"/>
    <property type="match status" value="1"/>
</dbReference>
<dbReference type="Gene3D" id="1.20.1560.10">
    <property type="entry name" value="ABC transporter type 1, transmembrane domain"/>
    <property type="match status" value="1"/>
</dbReference>
<dbReference type="InterPro" id="IPR027417">
    <property type="entry name" value="P-loop_NTPase"/>
</dbReference>
<evidence type="ECO:0000313" key="11">
    <source>
        <dbReference type="Proteomes" id="UP001058003"/>
    </source>
</evidence>
<dbReference type="InterPro" id="IPR036640">
    <property type="entry name" value="ABC1_TM_sf"/>
</dbReference>
<feature type="domain" description="ABC transmembrane type-1" evidence="9">
    <location>
        <begin position="56"/>
        <end position="344"/>
    </location>
</feature>
<feature type="domain" description="ABC transporter" evidence="8">
    <location>
        <begin position="380"/>
        <end position="617"/>
    </location>
</feature>
<gene>
    <name evidence="10" type="ORF">Daura_11460</name>
</gene>
<accession>A0A9Q9IID5</accession>
<evidence type="ECO:0000259" key="8">
    <source>
        <dbReference type="PROSITE" id="PS50893"/>
    </source>
</evidence>
<keyword evidence="6 7" id="KW-0472">Membrane</keyword>
<dbReference type="AlphaFoldDB" id="A0A9Q9IID5"/>
<evidence type="ECO:0000256" key="6">
    <source>
        <dbReference type="ARBA" id="ARBA00023136"/>
    </source>
</evidence>